<feature type="transmembrane region" description="Helical" evidence="1">
    <location>
        <begin position="31"/>
        <end position="51"/>
    </location>
</feature>
<evidence type="ECO:0000313" key="2">
    <source>
        <dbReference type="EMBL" id="MBP1039725.1"/>
    </source>
</evidence>
<dbReference type="AlphaFoldDB" id="A0A940P2A1"/>
<evidence type="ECO:0000313" key="3">
    <source>
        <dbReference type="Proteomes" id="UP000674938"/>
    </source>
</evidence>
<dbReference type="EMBL" id="JAEEGA010000001">
    <property type="protein sequence ID" value="MBP1039725.1"/>
    <property type="molecule type" value="Genomic_DNA"/>
</dbReference>
<accession>A0A940P2A1</accession>
<gene>
    <name evidence="2" type="ORF">I6N95_01760</name>
</gene>
<proteinExistence type="predicted"/>
<reference evidence="2" key="1">
    <citation type="submission" date="2020-12" db="EMBL/GenBank/DDBJ databases">
        <title>Vagococcus allomyrinae sp. nov. and Enterococcus lavae sp. nov., isolated from the larvae of Allomyrina dichotoma.</title>
        <authorList>
            <person name="Lee S.D."/>
        </authorList>
    </citation>
    <scope>NUCLEOTIDE SEQUENCE</scope>
    <source>
        <strain evidence="2">BWB3-3</strain>
    </source>
</reference>
<name>A0A940P2A1_9ENTE</name>
<dbReference type="RefSeq" id="WP_209524616.1">
    <property type="nucleotide sequence ID" value="NZ_JAEEGA010000001.1"/>
</dbReference>
<protein>
    <submittedName>
        <fullName evidence="2">Uncharacterized protein</fullName>
    </submittedName>
</protein>
<organism evidence="2 3">
    <name type="scientific">Vagococcus allomyrinae</name>
    <dbReference type="NCBI Taxonomy" id="2794353"/>
    <lineage>
        <taxon>Bacteria</taxon>
        <taxon>Bacillati</taxon>
        <taxon>Bacillota</taxon>
        <taxon>Bacilli</taxon>
        <taxon>Lactobacillales</taxon>
        <taxon>Enterococcaceae</taxon>
        <taxon>Vagococcus</taxon>
    </lineage>
</organism>
<comment type="caution">
    <text evidence="2">The sequence shown here is derived from an EMBL/GenBank/DDBJ whole genome shotgun (WGS) entry which is preliminary data.</text>
</comment>
<feature type="transmembrane region" description="Helical" evidence="1">
    <location>
        <begin position="63"/>
        <end position="83"/>
    </location>
</feature>
<keyword evidence="1" id="KW-1133">Transmembrane helix</keyword>
<evidence type="ECO:0000256" key="1">
    <source>
        <dbReference type="SAM" id="Phobius"/>
    </source>
</evidence>
<sequence length="91" mass="10403">MTLIMSFGGCFSVVLMIRSLSRWTPLKRQTSLYVLVIFSLLGLCKGLSYVTNCSSPMMNGSQLIWLIFSLSWSYHIILIFTIIKRYIREGG</sequence>
<keyword evidence="1" id="KW-0812">Transmembrane</keyword>
<keyword evidence="3" id="KW-1185">Reference proteome</keyword>
<keyword evidence="1" id="KW-0472">Membrane</keyword>
<dbReference type="Proteomes" id="UP000674938">
    <property type="component" value="Unassembled WGS sequence"/>
</dbReference>